<keyword evidence="5 9" id="KW-0997">Cell inner membrane</keyword>
<keyword evidence="3" id="KW-1003">Cell membrane</keyword>
<feature type="transmembrane region" description="Helical" evidence="9">
    <location>
        <begin position="6"/>
        <end position="28"/>
    </location>
</feature>
<protein>
    <recommendedName>
        <fullName evidence="9">Type II secretion system protein I</fullName>
        <shortName evidence="9">T2SS minor pseudopilin I</shortName>
    </recommendedName>
</protein>
<dbReference type="InterPro" id="IPR012902">
    <property type="entry name" value="N_methyl_site"/>
</dbReference>
<evidence type="ECO:0000256" key="9">
    <source>
        <dbReference type="RuleBase" id="RU368030"/>
    </source>
</evidence>
<evidence type="ECO:0000256" key="6">
    <source>
        <dbReference type="ARBA" id="ARBA00022692"/>
    </source>
</evidence>
<comment type="similarity">
    <text evidence="2 9">Belongs to the GSP I family.</text>
</comment>
<dbReference type="InterPro" id="IPR045584">
    <property type="entry name" value="Pilin-like"/>
</dbReference>
<dbReference type="PANTHER" id="PTHR38779">
    <property type="entry name" value="TYPE II SECRETION SYSTEM PROTEIN I-RELATED"/>
    <property type="match status" value="1"/>
</dbReference>
<evidence type="ECO:0000256" key="1">
    <source>
        <dbReference type="ARBA" id="ARBA00004377"/>
    </source>
</evidence>
<dbReference type="NCBIfam" id="TIGR02532">
    <property type="entry name" value="IV_pilin_GFxxxE"/>
    <property type="match status" value="1"/>
</dbReference>
<dbReference type="Proteomes" id="UP001169063">
    <property type="component" value="Unassembled WGS sequence"/>
</dbReference>
<organism evidence="11 12">
    <name type="scientific">Peiella sedimenti</name>
    <dbReference type="NCBI Taxonomy" id="3061083"/>
    <lineage>
        <taxon>Bacteria</taxon>
        <taxon>Pseudomonadati</taxon>
        <taxon>Pseudomonadota</taxon>
        <taxon>Alphaproteobacteria</taxon>
        <taxon>Caulobacterales</taxon>
        <taxon>Caulobacteraceae</taxon>
        <taxon>Peiella</taxon>
    </lineage>
</organism>
<evidence type="ECO:0000259" key="10">
    <source>
        <dbReference type="Pfam" id="PF02501"/>
    </source>
</evidence>
<feature type="domain" description="Type II secretion system protein GspI C-terminal" evidence="10">
    <location>
        <begin position="41"/>
        <end position="117"/>
    </location>
</feature>
<dbReference type="InterPro" id="IPR003413">
    <property type="entry name" value="T2SS_GspI_C"/>
</dbReference>
<dbReference type="RefSeq" id="WP_302108993.1">
    <property type="nucleotide sequence ID" value="NZ_JAUKTR010000001.1"/>
</dbReference>
<evidence type="ECO:0000256" key="5">
    <source>
        <dbReference type="ARBA" id="ARBA00022519"/>
    </source>
</evidence>
<sequence>MPADRQGFSLIELLVALAVFSLAVVALLNLTGESARTAAELETRALASVVAENRAVEAVTGLAPLVLGQEEGVEQAAGRAWRWTRITSGTPEPGLYRVDIRVQAQGRPGSAAEVKVFRSASA</sequence>
<dbReference type="SUPFAM" id="SSF54523">
    <property type="entry name" value="Pili subunits"/>
    <property type="match status" value="1"/>
</dbReference>
<comment type="caution">
    <text evidence="11">The sequence shown here is derived from an EMBL/GenBank/DDBJ whole genome shotgun (WGS) entry which is preliminary data.</text>
</comment>
<keyword evidence="7 9" id="KW-1133">Transmembrane helix</keyword>
<comment type="PTM">
    <text evidence="9">Cleaved by prepilin peptidase.</text>
</comment>
<proteinExistence type="inferred from homology"/>
<comment type="subunit">
    <text evidence="9">Type II secretion is composed of four main components: the outer membrane complex, the inner membrane complex, the cytoplasmic secretion ATPase and the periplasm-spanning pseudopilus.</text>
</comment>
<dbReference type="NCBIfam" id="TIGR01707">
    <property type="entry name" value="gspI"/>
    <property type="match status" value="1"/>
</dbReference>
<reference evidence="11" key="1">
    <citation type="submission" date="2023-07" db="EMBL/GenBank/DDBJ databases">
        <title>Brevundimonas soil sp. nov., isolated from the soil of chemical plant.</title>
        <authorList>
            <person name="Wu N."/>
        </authorList>
    </citation>
    <scope>NUCLEOTIDE SEQUENCE</scope>
    <source>
        <strain evidence="11">XZ-24</strain>
    </source>
</reference>
<dbReference type="InterPro" id="IPR010052">
    <property type="entry name" value="T2SS_protein-GspI"/>
</dbReference>
<evidence type="ECO:0000313" key="12">
    <source>
        <dbReference type="Proteomes" id="UP001169063"/>
    </source>
</evidence>
<dbReference type="PANTHER" id="PTHR38779:SF2">
    <property type="entry name" value="TYPE II SECRETION SYSTEM PROTEIN I-RELATED"/>
    <property type="match status" value="1"/>
</dbReference>
<dbReference type="Pfam" id="PF07963">
    <property type="entry name" value="N_methyl"/>
    <property type="match status" value="1"/>
</dbReference>
<dbReference type="Gene3D" id="3.30.1300.30">
    <property type="entry name" value="GSPII I/J protein-like"/>
    <property type="match status" value="1"/>
</dbReference>
<keyword evidence="6 9" id="KW-0812">Transmembrane</keyword>
<keyword evidence="12" id="KW-1185">Reference proteome</keyword>
<dbReference type="Pfam" id="PF02501">
    <property type="entry name" value="T2SSI"/>
    <property type="match status" value="1"/>
</dbReference>
<evidence type="ECO:0000256" key="3">
    <source>
        <dbReference type="ARBA" id="ARBA00022475"/>
    </source>
</evidence>
<evidence type="ECO:0000313" key="11">
    <source>
        <dbReference type="EMBL" id="MDO1558585.1"/>
    </source>
</evidence>
<name>A0ABT8SJ40_9CAUL</name>
<keyword evidence="4 9" id="KW-0488">Methylation</keyword>
<accession>A0ABT8SJ40</accession>
<evidence type="ECO:0000256" key="8">
    <source>
        <dbReference type="ARBA" id="ARBA00023136"/>
    </source>
</evidence>
<keyword evidence="8 9" id="KW-0472">Membrane</keyword>
<evidence type="ECO:0000256" key="2">
    <source>
        <dbReference type="ARBA" id="ARBA00008358"/>
    </source>
</evidence>
<dbReference type="PROSITE" id="PS00409">
    <property type="entry name" value="PROKAR_NTER_METHYL"/>
    <property type="match status" value="1"/>
</dbReference>
<evidence type="ECO:0000256" key="7">
    <source>
        <dbReference type="ARBA" id="ARBA00022989"/>
    </source>
</evidence>
<gene>
    <name evidence="11" type="primary">gspI</name>
    <name evidence="11" type="ORF">Q0812_03980</name>
</gene>
<comment type="subcellular location">
    <subcellularLocation>
        <location evidence="1 9">Cell inner membrane</location>
        <topology evidence="1 9">Single-pass membrane protein</topology>
    </subcellularLocation>
</comment>
<evidence type="ECO:0000256" key="4">
    <source>
        <dbReference type="ARBA" id="ARBA00022481"/>
    </source>
</evidence>
<dbReference type="EMBL" id="JAUKTR010000001">
    <property type="protein sequence ID" value="MDO1558585.1"/>
    <property type="molecule type" value="Genomic_DNA"/>
</dbReference>
<comment type="function">
    <text evidence="9">Component of the type II secretion system required for the energy-dependent secretion of extracellular factors such as proteases and toxins from the periplasm.</text>
</comment>